<name>A0A9X2TKM5_9BACT</name>
<reference evidence="1" key="1">
    <citation type="submission" date="2022-08" db="EMBL/GenBank/DDBJ databases">
        <title>Genomic Encyclopedia of Type Strains, Phase V (KMG-V): Genome sequencing to study the core and pangenomes of soil and plant-associated prokaryotes.</title>
        <authorList>
            <person name="Whitman W."/>
        </authorList>
    </citation>
    <scope>NUCLEOTIDE SEQUENCE</scope>
    <source>
        <strain evidence="1">SP3049</strain>
    </source>
</reference>
<accession>A0A9X2TKM5</accession>
<protein>
    <submittedName>
        <fullName evidence="1">Uncharacterized protein</fullName>
    </submittedName>
</protein>
<dbReference type="Proteomes" id="UP001155057">
    <property type="component" value="Unassembled WGS sequence"/>
</dbReference>
<sequence length="35" mass="3640">MELKDTDLAFGEGLLLGDAAVKGDGDLKPLLCSYA</sequence>
<evidence type="ECO:0000313" key="2">
    <source>
        <dbReference type="Proteomes" id="UP001155057"/>
    </source>
</evidence>
<comment type="caution">
    <text evidence="1">The sequence shown here is derived from an EMBL/GenBank/DDBJ whole genome shotgun (WGS) entry which is preliminary data.</text>
</comment>
<dbReference type="AlphaFoldDB" id="A0A9X2TKM5"/>
<organism evidence="1 2">
    <name type="scientific">Salinibacter ruber</name>
    <dbReference type="NCBI Taxonomy" id="146919"/>
    <lineage>
        <taxon>Bacteria</taxon>
        <taxon>Pseudomonadati</taxon>
        <taxon>Rhodothermota</taxon>
        <taxon>Rhodothermia</taxon>
        <taxon>Rhodothermales</taxon>
        <taxon>Salinibacteraceae</taxon>
        <taxon>Salinibacter</taxon>
    </lineage>
</organism>
<gene>
    <name evidence="1" type="ORF">GGP61_003474</name>
</gene>
<evidence type="ECO:0000313" key="1">
    <source>
        <dbReference type="EMBL" id="MCS3711839.1"/>
    </source>
</evidence>
<dbReference type="EMBL" id="JANUAE010000018">
    <property type="protein sequence ID" value="MCS3711839.1"/>
    <property type="molecule type" value="Genomic_DNA"/>
</dbReference>
<proteinExistence type="predicted"/>